<gene>
    <name evidence="1" type="ORF">ACFOY1_02000</name>
</gene>
<dbReference type="InterPro" id="IPR014056">
    <property type="entry name" value="TypeIITA-like_toxin_pred"/>
</dbReference>
<dbReference type="PIRSF" id="PIRSF028744">
    <property type="entry name" value="Addict_mod_HI1419"/>
    <property type="match status" value="1"/>
</dbReference>
<name>A0ABV8NRT7_9BURK</name>
<evidence type="ECO:0000313" key="1">
    <source>
        <dbReference type="EMBL" id="MFC4199715.1"/>
    </source>
</evidence>
<accession>A0ABV8NRT7</accession>
<evidence type="ECO:0000313" key="2">
    <source>
        <dbReference type="Proteomes" id="UP001595848"/>
    </source>
</evidence>
<sequence>MLEIIQSDDFKAWHGGLRNKIARARISARIRLAGHGNLGDWKPLRDGISEMRIDVGPGYRLYFTRHGNTVVVLLCGGDKGKQDADIKRAIGLSKVWRGASPSKEKSDAKS</sequence>
<keyword evidence="2" id="KW-1185">Reference proteome</keyword>
<dbReference type="EMBL" id="JBHSBV010000001">
    <property type="protein sequence ID" value="MFC4199715.1"/>
    <property type="molecule type" value="Genomic_DNA"/>
</dbReference>
<protein>
    <submittedName>
        <fullName evidence="1">Type II toxin-antitoxin system RelE/ParE family toxin</fullName>
    </submittedName>
</protein>
<dbReference type="PANTHER" id="PTHR41791:SF1">
    <property type="entry name" value="SSL7039 PROTEIN"/>
    <property type="match status" value="1"/>
</dbReference>
<organism evidence="1 2">
    <name type="scientific">Candidimonas humi</name>
    <dbReference type="NCBI Taxonomy" id="683355"/>
    <lineage>
        <taxon>Bacteria</taxon>
        <taxon>Pseudomonadati</taxon>
        <taxon>Pseudomonadota</taxon>
        <taxon>Betaproteobacteria</taxon>
        <taxon>Burkholderiales</taxon>
        <taxon>Alcaligenaceae</taxon>
        <taxon>Candidimonas</taxon>
    </lineage>
</organism>
<comment type="caution">
    <text evidence="1">The sequence shown here is derived from an EMBL/GenBank/DDBJ whole genome shotgun (WGS) entry which is preliminary data.</text>
</comment>
<proteinExistence type="predicted"/>
<reference evidence="2" key="1">
    <citation type="journal article" date="2019" name="Int. J. Syst. Evol. Microbiol.">
        <title>The Global Catalogue of Microorganisms (GCM) 10K type strain sequencing project: providing services to taxonomists for standard genome sequencing and annotation.</title>
        <authorList>
            <consortium name="The Broad Institute Genomics Platform"/>
            <consortium name="The Broad Institute Genome Sequencing Center for Infectious Disease"/>
            <person name="Wu L."/>
            <person name="Ma J."/>
        </authorList>
    </citation>
    <scope>NUCLEOTIDE SEQUENCE [LARGE SCALE GENOMIC DNA]</scope>
    <source>
        <strain evidence="2">LMG 24813</strain>
    </source>
</reference>
<dbReference type="PANTHER" id="PTHR41791">
    <property type="entry name" value="SSL7039 PROTEIN"/>
    <property type="match status" value="1"/>
</dbReference>
<dbReference type="Proteomes" id="UP001595848">
    <property type="component" value="Unassembled WGS sequence"/>
</dbReference>
<dbReference type="NCBIfam" id="TIGR02683">
    <property type="entry name" value="upstrm_HI1419"/>
    <property type="match status" value="1"/>
</dbReference>
<dbReference type="RefSeq" id="WP_217962607.1">
    <property type="nucleotide sequence ID" value="NZ_JAHTBN010000001.1"/>
</dbReference>